<evidence type="ECO:0000313" key="1">
    <source>
        <dbReference type="EMBL" id="KAG0133941.1"/>
    </source>
</evidence>
<comment type="caution">
    <text evidence="1">The sequence shown here is derived from an EMBL/GenBank/DDBJ whole genome shotgun (WGS) entry which is preliminary data.</text>
</comment>
<dbReference type="EMBL" id="JADDUC010000005">
    <property type="protein sequence ID" value="KAG0133941.1"/>
    <property type="molecule type" value="Genomic_DNA"/>
</dbReference>
<protein>
    <submittedName>
        <fullName evidence="1">Uncharacterized protein</fullName>
    </submittedName>
</protein>
<name>A0A835P4N4_9PASS</name>
<reference evidence="2" key="3">
    <citation type="submission" date="2022-01" db="EMBL/GenBank/DDBJ databases">
        <authorList>
            <person name="Rubenstein D.R."/>
        </authorList>
    </citation>
    <scope>NUCLEOTIDE SEQUENCE</scope>
    <source>
        <strain evidence="2">SS15</strain>
        <tissue evidence="2">Liver</tissue>
    </source>
</reference>
<accession>A0A835P4N4</accession>
<sequence length="95" mass="10676">MSSKMLRSPDLSVENAEVLRPLYKCPHRGMSPFCCHLFEAFTEGVRLDSASQRQPRVSTDLTLVSTGRGMLQVQSLCKLFAQGLYPLSFLTRHSD</sequence>
<dbReference type="AlphaFoldDB" id="A0A835P4N4"/>
<gene>
    <name evidence="2" type="ORF">IHE44_0012547</name>
    <name evidence="1" type="ORF">IHE44_009831</name>
</gene>
<dbReference type="Proteomes" id="UP000618051">
    <property type="component" value="Unassembled WGS sequence"/>
</dbReference>
<reference evidence="2 3" key="2">
    <citation type="journal article" date="2021" name="J. Hered.">
        <title>Feather Gene Expression Elucidates the Developmental Basis of Plumage Iridescence in African Starlings.</title>
        <authorList>
            <person name="Rubenstein D.R."/>
            <person name="Corvelo A."/>
            <person name="MacManes M.D."/>
            <person name="Maia R."/>
            <person name="Narzisi G."/>
            <person name="Rousaki A."/>
            <person name="Vandenabeele P."/>
            <person name="Shawkey M.D."/>
            <person name="Solomon J."/>
        </authorList>
    </citation>
    <scope>NUCLEOTIDE SEQUENCE [LARGE SCALE GENOMIC DNA]</scope>
    <source>
        <strain evidence="2">SS15</strain>
    </source>
</reference>
<organism evidence="1">
    <name type="scientific">Lamprotornis superbus</name>
    <dbReference type="NCBI Taxonomy" id="245042"/>
    <lineage>
        <taxon>Eukaryota</taxon>
        <taxon>Metazoa</taxon>
        <taxon>Chordata</taxon>
        <taxon>Craniata</taxon>
        <taxon>Vertebrata</taxon>
        <taxon>Euteleostomi</taxon>
        <taxon>Archelosauria</taxon>
        <taxon>Archosauria</taxon>
        <taxon>Dinosauria</taxon>
        <taxon>Saurischia</taxon>
        <taxon>Theropoda</taxon>
        <taxon>Coelurosauria</taxon>
        <taxon>Aves</taxon>
        <taxon>Neognathae</taxon>
        <taxon>Neoaves</taxon>
        <taxon>Telluraves</taxon>
        <taxon>Australaves</taxon>
        <taxon>Passeriformes</taxon>
        <taxon>Sturnidae</taxon>
        <taxon>Lamprotornis</taxon>
    </lineage>
</organism>
<dbReference type="EMBL" id="JADDUC020000005">
    <property type="protein sequence ID" value="KAI1239425.1"/>
    <property type="molecule type" value="Genomic_DNA"/>
</dbReference>
<evidence type="ECO:0000313" key="3">
    <source>
        <dbReference type="Proteomes" id="UP000618051"/>
    </source>
</evidence>
<keyword evidence="3" id="KW-1185">Reference proteome</keyword>
<proteinExistence type="predicted"/>
<reference evidence="1" key="1">
    <citation type="submission" date="2020-10" db="EMBL/GenBank/DDBJ databases">
        <title>Feather gene expression reveals the developmental basis of iridescence in African starlings.</title>
        <authorList>
            <person name="Rubenstein D.R."/>
        </authorList>
    </citation>
    <scope>NUCLEOTIDE SEQUENCE</scope>
    <source>
        <strain evidence="1">SS15</strain>
        <tissue evidence="1">Liver</tissue>
    </source>
</reference>
<evidence type="ECO:0000313" key="2">
    <source>
        <dbReference type="EMBL" id="KAI1239425.1"/>
    </source>
</evidence>